<evidence type="ECO:0000313" key="8">
    <source>
        <dbReference type="EMBL" id="GAA3589841.1"/>
    </source>
</evidence>
<evidence type="ECO:0000259" key="7">
    <source>
        <dbReference type="Pfam" id="PF12698"/>
    </source>
</evidence>
<evidence type="ECO:0000256" key="2">
    <source>
        <dbReference type="ARBA" id="ARBA00022475"/>
    </source>
</evidence>
<dbReference type="RefSeq" id="WP_344848166.1">
    <property type="nucleotide sequence ID" value="NZ_BAABAA010000014.1"/>
</dbReference>
<keyword evidence="4 6" id="KW-1133">Transmembrane helix</keyword>
<reference evidence="9" key="1">
    <citation type="journal article" date="2019" name="Int. J. Syst. Evol. Microbiol.">
        <title>The Global Catalogue of Microorganisms (GCM) 10K type strain sequencing project: providing services to taxonomists for standard genome sequencing and annotation.</title>
        <authorList>
            <consortium name="The Broad Institute Genomics Platform"/>
            <consortium name="The Broad Institute Genome Sequencing Center for Infectious Disease"/>
            <person name="Wu L."/>
            <person name="Ma J."/>
        </authorList>
    </citation>
    <scope>NUCLEOTIDE SEQUENCE [LARGE SCALE GENOMIC DNA]</scope>
    <source>
        <strain evidence="9">JCM 16928</strain>
    </source>
</reference>
<feature type="transmembrane region" description="Helical" evidence="6">
    <location>
        <begin position="260"/>
        <end position="281"/>
    </location>
</feature>
<dbReference type="InterPro" id="IPR013525">
    <property type="entry name" value="ABC2_TM"/>
</dbReference>
<dbReference type="PANTHER" id="PTHR30294:SF29">
    <property type="entry name" value="MULTIDRUG ABC TRANSPORTER PERMEASE YBHS-RELATED"/>
    <property type="match status" value="1"/>
</dbReference>
<evidence type="ECO:0000256" key="5">
    <source>
        <dbReference type="ARBA" id="ARBA00023136"/>
    </source>
</evidence>
<evidence type="ECO:0000256" key="1">
    <source>
        <dbReference type="ARBA" id="ARBA00004651"/>
    </source>
</evidence>
<dbReference type="InterPro" id="IPR051449">
    <property type="entry name" value="ABC-2_transporter_component"/>
</dbReference>
<keyword evidence="2" id="KW-1003">Cell membrane</keyword>
<feature type="transmembrane region" description="Helical" evidence="6">
    <location>
        <begin position="302"/>
        <end position="327"/>
    </location>
</feature>
<keyword evidence="9" id="KW-1185">Reference proteome</keyword>
<evidence type="ECO:0000256" key="3">
    <source>
        <dbReference type="ARBA" id="ARBA00022692"/>
    </source>
</evidence>
<keyword evidence="5 6" id="KW-0472">Membrane</keyword>
<feature type="transmembrane region" description="Helical" evidence="6">
    <location>
        <begin position="223"/>
        <end position="248"/>
    </location>
</feature>
<dbReference type="Pfam" id="PF12698">
    <property type="entry name" value="ABC2_membrane_3"/>
    <property type="match status" value="1"/>
</dbReference>
<accession>A0ABP6YTS8</accession>
<protein>
    <recommendedName>
        <fullName evidence="7">ABC-2 type transporter transmembrane domain-containing protein</fullName>
    </recommendedName>
</protein>
<evidence type="ECO:0000256" key="4">
    <source>
        <dbReference type="ARBA" id="ARBA00022989"/>
    </source>
</evidence>
<sequence>MNNDTLRHPWQLVAEREISTKLRDRTFLGSTAFMLIVVLAATIIPALISGMGGKDKIAVLDDSGARIVAVADAVKGGDSYEATRTTDVASAEKLVRDGDVKAALLPGEDGFEVLGKQRVDTELQDNLREAAVNLGMEANAGRVGMTPEQLRAGTQVQERLLDPGPLPEVVAGFVNIGLALIFYITALSFGMMIAQSVVQEKESRVVEILAAAIPIRALLWGKVIGNTVLALGQIVVIAVASLIGLMVTDQADILKVIAPVAGWFVVFFVLGFVALAGLWAVAGSLATRQEDLGSTTLPGQMILMIPFFFSAFAGAEAKTVASFIPIASSMSMPGRMLTEHVPLWQPLAAIAILLVTTVLIIRLGARLYERTLLQTGRKLGYREAISLKAS</sequence>
<gene>
    <name evidence="8" type="ORF">GCM10022235_71400</name>
</gene>
<evidence type="ECO:0000313" key="9">
    <source>
        <dbReference type="Proteomes" id="UP001501222"/>
    </source>
</evidence>
<organism evidence="8 9">
    <name type="scientific">Kribbella ginsengisoli</name>
    <dbReference type="NCBI Taxonomy" id="363865"/>
    <lineage>
        <taxon>Bacteria</taxon>
        <taxon>Bacillati</taxon>
        <taxon>Actinomycetota</taxon>
        <taxon>Actinomycetes</taxon>
        <taxon>Propionibacteriales</taxon>
        <taxon>Kribbellaceae</taxon>
        <taxon>Kribbella</taxon>
    </lineage>
</organism>
<proteinExistence type="predicted"/>
<comment type="subcellular location">
    <subcellularLocation>
        <location evidence="1">Cell membrane</location>
        <topology evidence="1">Multi-pass membrane protein</topology>
    </subcellularLocation>
</comment>
<feature type="transmembrane region" description="Helical" evidence="6">
    <location>
        <begin position="169"/>
        <end position="194"/>
    </location>
</feature>
<feature type="domain" description="ABC-2 type transporter transmembrane" evidence="7">
    <location>
        <begin position="32"/>
        <end position="364"/>
    </location>
</feature>
<comment type="caution">
    <text evidence="8">The sequence shown here is derived from an EMBL/GenBank/DDBJ whole genome shotgun (WGS) entry which is preliminary data.</text>
</comment>
<dbReference type="PANTHER" id="PTHR30294">
    <property type="entry name" value="MEMBRANE COMPONENT OF ABC TRANSPORTER YHHJ-RELATED"/>
    <property type="match status" value="1"/>
</dbReference>
<dbReference type="Proteomes" id="UP001501222">
    <property type="component" value="Unassembled WGS sequence"/>
</dbReference>
<feature type="transmembrane region" description="Helical" evidence="6">
    <location>
        <begin position="26"/>
        <end position="48"/>
    </location>
</feature>
<feature type="transmembrane region" description="Helical" evidence="6">
    <location>
        <begin position="347"/>
        <end position="368"/>
    </location>
</feature>
<keyword evidence="3 6" id="KW-0812">Transmembrane</keyword>
<evidence type="ECO:0000256" key="6">
    <source>
        <dbReference type="SAM" id="Phobius"/>
    </source>
</evidence>
<dbReference type="EMBL" id="BAABAA010000014">
    <property type="protein sequence ID" value="GAA3589841.1"/>
    <property type="molecule type" value="Genomic_DNA"/>
</dbReference>
<name>A0ABP6YTS8_9ACTN</name>